<accession>A0A7H9C0U6</accession>
<dbReference type="EMBL" id="CP058691">
    <property type="protein sequence ID" value="QLH16992.1"/>
    <property type="molecule type" value="Genomic_DNA"/>
</dbReference>
<reference evidence="1 2" key="1">
    <citation type="submission" date="2020-07" db="EMBL/GenBank/DDBJ databases">
        <title>The complete genome of Paracoccus pantotrophus ACCC 10489.</title>
        <authorList>
            <person name="Si Y."/>
        </authorList>
    </citation>
    <scope>NUCLEOTIDE SEQUENCE [LARGE SCALE GENOMIC DNA]</scope>
    <source>
        <strain evidence="1 2">ACCC10489</strain>
        <plasmid evidence="1 2">unnamed1</plasmid>
    </source>
</reference>
<dbReference type="AlphaFoldDB" id="A0A7H9C0U6"/>
<dbReference type="InterPro" id="IPR024532">
    <property type="entry name" value="DUF3830"/>
</dbReference>
<dbReference type="Pfam" id="PF12903">
    <property type="entry name" value="DUF3830"/>
    <property type="match status" value="1"/>
</dbReference>
<dbReference type="Proteomes" id="UP000509322">
    <property type="component" value="Plasmid unnamed1"/>
</dbReference>
<dbReference type="Gene3D" id="2.40.100.20">
    <property type="match status" value="1"/>
</dbReference>
<geneLocation type="plasmid" evidence="1 2">
    <name>unnamed1</name>
</geneLocation>
<protein>
    <submittedName>
        <fullName evidence="1">DUF3830 family protein</fullName>
    </submittedName>
</protein>
<sequence length="154" mass="16635">MTSGRFRLSGVLLQDQAPETCNWFLGRLPLAATMLQAAWSGMAVFSDLDGEGRGVPFENITSYPAVGSVLMYPGNMQGNAGELYIPYGGNRFSCPIGQIAGNHFLTFDAGVEKLSELGRLIRQCGARDLHFALARQDGQQRPVAKPADDIRGSI</sequence>
<organism evidence="1 2">
    <name type="scientific">Paracoccus pantotrophus</name>
    <name type="common">Thiosphaera pantotropha</name>
    <dbReference type="NCBI Taxonomy" id="82367"/>
    <lineage>
        <taxon>Bacteria</taxon>
        <taxon>Pseudomonadati</taxon>
        <taxon>Pseudomonadota</taxon>
        <taxon>Alphaproteobacteria</taxon>
        <taxon>Rhodobacterales</taxon>
        <taxon>Paracoccaceae</taxon>
        <taxon>Paracoccus</taxon>
    </lineage>
</organism>
<evidence type="ECO:0000313" key="2">
    <source>
        <dbReference type="Proteomes" id="UP000509322"/>
    </source>
</evidence>
<evidence type="ECO:0000313" key="1">
    <source>
        <dbReference type="EMBL" id="QLH16992.1"/>
    </source>
</evidence>
<proteinExistence type="predicted"/>
<name>A0A7H9C0U6_PARPN</name>
<gene>
    <name evidence="1" type="ORF">HYQ43_20230</name>
</gene>
<keyword evidence="1" id="KW-0614">Plasmid</keyword>